<evidence type="ECO:0000259" key="2">
    <source>
        <dbReference type="PROSITE" id="PS50836"/>
    </source>
</evidence>
<gene>
    <name evidence="4" type="ORF">V9T40_003034</name>
</gene>
<dbReference type="InterPro" id="IPR019545">
    <property type="entry name" value="DM13_domain"/>
</dbReference>
<evidence type="ECO:0000259" key="3">
    <source>
        <dbReference type="PROSITE" id="PS51549"/>
    </source>
</evidence>
<dbReference type="Proteomes" id="UP001367676">
    <property type="component" value="Unassembled WGS sequence"/>
</dbReference>
<comment type="caution">
    <text evidence="4">The sequence shown here is derived from an EMBL/GenBank/DDBJ whole genome shotgun (WGS) entry which is preliminary data.</text>
</comment>
<sequence length="671" mass="74569">MVNSSTSNPCSGLKLTSVVGEEYKGKSLGKLNSYHHQVNADVYAIDEYTLFLAGFTYDGTEADTFFWAGSTARPGPQGFIIPNEYGKTDVLTTYVNKDIRLTLPDKKKLTDIKWVAVYDLTRQSAFGDVYIPEEFEPPLPQMISEITGRSHGITSGPIEILDAKTLLIPDFTYNGASQDTYFWVGVGPQPSSKGSKVPDERGYLDSLRIYSEETITLVLPGDLTIFDIDWFSVYDVVNKQNLGSVIIPDEPNVPPSLAKIASYKSTLPNCIQLHRDMQASWEIFGPQITIQLAGFVDENEYMAFGQSGSLEKPQMLGSDITIAYVNGHRGFAVDYNVTAKSPCVKVLGQYKGVCQDSLVGGADDNQLHTAVREDGISVITYRRKLISSDPGDKEYKTEGFSQLLWAIGELYHDKEPAMHYAYSRGALKVELHKKEPINTCTPFVKTLTPPKVEIWERHKIIDRTTRTFIASLGPPGGMKGYKGITGMPSSGLVWYINGKLSPEIWIQRGLTYSIYVHGGNNPHSAEYYNPFIITDEPHGGYERLSEQAQKQVKVLAGVQFTLRGQPRPIAAGPLCLAKHKGVDQRMDDIYPTFAKFNRTLTYSCEAGEPSVLDIAPNSSWPDIVYYNSYTRGNTGWKIHVIDSFNLLVSKSSNVLAEMLILLACQFLLINL</sequence>
<dbReference type="EMBL" id="JBBCAQ010000006">
    <property type="protein sequence ID" value="KAK7603035.1"/>
    <property type="molecule type" value="Genomic_DNA"/>
</dbReference>
<reference evidence="4 5" key="1">
    <citation type="submission" date="2024-03" db="EMBL/GenBank/DDBJ databases">
        <title>Adaptation during the transition from Ophiocordyceps entomopathogen to insect associate is accompanied by gene loss and intensified selection.</title>
        <authorList>
            <person name="Ward C.M."/>
            <person name="Onetto C.A."/>
            <person name="Borneman A.R."/>
        </authorList>
    </citation>
    <scope>NUCLEOTIDE SEQUENCE [LARGE SCALE GENOMIC DNA]</scope>
    <source>
        <strain evidence="4">AWRI1</strain>
        <tissue evidence="4">Single Adult Female</tissue>
    </source>
</reference>
<evidence type="ECO:0008006" key="6">
    <source>
        <dbReference type="Google" id="ProtNLM"/>
    </source>
</evidence>
<dbReference type="InterPro" id="IPR045266">
    <property type="entry name" value="DOH_DOMON"/>
</dbReference>
<feature type="domain" description="DM13" evidence="3">
    <location>
        <begin position="141"/>
        <end position="248"/>
    </location>
</feature>
<evidence type="ECO:0000313" key="5">
    <source>
        <dbReference type="Proteomes" id="UP001367676"/>
    </source>
</evidence>
<accession>A0AAN9YA27</accession>
<evidence type="ECO:0000256" key="1">
    <source>
        <dbReference type="ARBA" id="ARBA00022737"/>
    </source>
</evidence>
<feature type="domain" description="DOMON" evidence="2">
    <location>
        <begin position="275"/>
        <end position="408"/>
    </location>
</feature>
<dbReference type="PANTHER" id="PTHR24036">
    <property type="entry name" value="SKELETOR-RELATED"/>
    <property type="match status" value="1"/>
</dbReference>
<proteinExistence type="predicted"/>
<dbReference type="InterPro" id="IPR052126">
    <property type="entry name" value="Spindle_Org/Thrombomodulin"/>
</dbReference>
<organism evidence="4 5">
    <name type="scientific">Parthenolecanium corni</name>
    <dbReference type="NCBI Taxonomy" id="536013"/>
    <lineage>
        <taxon>Eukaryota</taxon>
        <taxon>Metazoa</taxon>
        <taxon>Ecdysozoa</taxon>
        <taxon>Arthropoda</taxon>
        <taxon>Hexapoda</taxon>
        <taxon>Insecta</taxon>
        <taxon>Pterygota</taxon>
        <taxon>Neoptera</taxon>
        <taxon>Paraneoptera</taxon>
        <taxon>Hemiptera</taxon>
        <taxon>Sternorrhyncha</taxon>
        <taxon>Coccoidea</taxon>
        <taxon>Coccidae</taxon>
        <taxon>Parthenolecanium</taxon>
    </lineage>
</organism>
<dbReference type="Pfam" id="PF03351">
    <property type="entry name" value="DOMON"/>
    <property type="match status" value="1"/>
</dbReference>
<keyword evidence="5" id="KW-1185">Reference proteome</keyword>
<dbReference type="CDD" id="cd09631">
    <property type="entry name" value="DOMON_DOH"/>
    <property type="match status" value="1"/>
</dbReference>
<dbReference type="SMART" id="SM00686">
    <property type="entry name" value="DM13"/>
    <property type="match status" value="2"/>
</dbReference>
<dbReference type="SMART" id="SM00664">
    <property type="entry name" value="DoH"/>
    <property type="match status" value="1"/>
</dbReference>
<protein>
    <recommendedName>
        <fullName evidence="6">Protein Skeletor</fullName>
    </recommendedName>
</protein>
<name>A0AAN9YA27_9HEMI</name>
<dbReference type="PROSITE" id="PS51549">
    <property type="entry name" value="DM13"/>
    <property type="match status" value="2"/>
</dbReference>
<dbReference type="PANTHER" id="PTHR24036:SF16">
    <property type="entry name" value="KNICKKOPF"/>
    <property type="match status" value="1"/>
</dbReference>
<evidence type="ECO:0000313" key="4">
    <source>
        <dbReference type="EMBL" id="KAK7603035.1"/>
    </source>
</evidence>
<keyword evidence="1" id="KW-0677">Repeat</keyword>
<dbReference type="AlphaFoldDB" id="A0AAN9YA27"/>
<feature type="domain" description="DM13" evidence="3">
    <location>
        <begin position="25"/>
        <end position="132"/>
    </location>
</feature>
<dbReference type="InterPro" id="IPR005018">
    <property type="entry name" value="DOMON_domain"/>
</dbReference>
<dbReference type="PROSITE" id="PS50836">
    <property type="entry name" value="DOMON"/>
    <property type="match status" value="1"/>
</dbReference>
<dbReference type="Pfam" id="PF10517">
    <property type="entry name" value="DM13"/>
    <property type="match status" value="2"/>
</dbReference>